<organism evidence="1 2">
    <name type="scientific">Lactovum miscens</name>
    <dbReference type="NCBI Taxonomy" id="190387"/>
    <lineage>
        <taxon>Bacteria</taxon>
        <taxon>Bacillati</taxon>
        <taxon>Bacillota</taxon>
        <taxon>Bacilli</taxon>
        <taxon>Lactobacillales</taxon>
        <taxon>Streptococcaceae</taxon>
        <taxon>Lactovum</taxon>
    </lineage>
</organism>
<dbReference type="InterPro" id="IPR050583">
    <property type="entry name" value="Mycobacterial_A85_antigen"/>
</dbReference>
<dbReference type="GO" id="GO:0016747">
    <property type="term" value="F:acyltransferase activity, transferring groups other than amino-acyl groups"/>
    <property type="evidence" value="ECO:0007669"/>
    <property type="project" value="TreeGrafter"/>
</dbReference>
<dbReference type="EC" id="3.1.1.-" evidence="1"/>
<gene>
    <name evidence="1" type="ORF">HNQ37_001483</name>
</gene>
<keyword evidence="1" id="KW-0378">Hydrolase</keyword>
<evidence type="ECO:0000313" key="1">
    <source>
        <dbReference type="EMBL" id="MBB5888582.1"/>
    </source>
</evidence>
<keyword evidence="2" id="KW-1185">Reference proteome</keyword>
<reference evidence="1 2" key="1">
    <citation type="submission" date="2020-08" db="EMBL/GenBank/DDBJ databases">
        <title>Genomic Encyclopedia of Type Strains, Phase IV (KMG-IV): sequencing the most valuable type-strain genomes for metagenomic binning, comparative biology and taxonomic classification.</title>
        <authorList>
            <person name="Goeker M."/>
        </authorList>
    </citation>
    <scope>NUCLEOTIDE SEQUENCE [LARGE SCALE GENOMIC DNA]</scope>
    <source>
        <strain evidence="1 2">DSM 14925</strain>
    </source>
</reference>
<dbReference type="AlphaFoldDB" id="A0A841CAI8"/>
<dbReference type="PANTHER" id="PTHR48098">
    <property type="entry name" value="ENTEROCHELIN ESTERASE-RELATED"/>
    <property type="match status" value="1"/>
</dbReference>
<name>A0A841CAI8_9LACT</name>
<dbReference type="InterPro" id="IPR000801">
    <property type="entry name" value="Esterase-like"/>
</dbReference>
<evidence type="ECO:0000313" key="2">
    <source>
        <dbReference type="Proteomes" id="UP000562464"/>
    </source>
</evidence>
<dbReference type="Pfam" id="PF00756">
    <property type="entry name" value="Esterase"/>
    <property type="match status" value="1"/>
</dbReference>
<dbReference type="Proteomes" id="UP000562464">
    <property type="component" value="Unassembled WGS sequence"/>
</dbReference>
<comment type="caution">
    <text evidence="1">The sequence shown here is derived from an EMBL/GenBank/DDBJ whole genome shotgun (WGS) entry which is preliminary data.</text>
</comment>
<proteinExistence type="predicted"/>
<dbReference type="GO" id="GO:0016787">
    <property type="term" value="F:hydrolase activity"/>
    <property type="evidence" value="ECO:0007669"/>
    <property type="project" value="UniProtKB-KW"/>
</dbReference>
<dbReference type="InterPro" id="IPR029058">
    <property type="entry name" value="AB_hydrolase_fold"/>
</dbReference>
<dbReference type="EMBL" id="JACHHV010000031">
    <property type="protein sequence ID" value="MBB5888582.1"/>
    <property type="molecule type" value="Genomic_DNA"/>
</dbReference>
<dbReference type="PANTHER" id="PTHR48098:SF1">
    <property type="entry name" value="DIACYLGLYCEROL ACYLTRANSFERASE_MYCOLYLTRANSFERASE AG85A"/>
    <property type="match status" value="1"/>
</dbReference>
<dbReference type="Gene3D" id="3.40.50.1820">
    <property type="entry name" value="alpha/beta hydrolase"/>
    <property type="match status" value="1"/>
</dbReference>
<protein>
    <submittedName>
        <fullName evidence="1">Putative tributyrin esterase</fullName>
        <ecNumber evidence="1">3.1.1.-</ecNumber>
    </submittedName>
</protein>
<sequence>MAILKIEYYSEVLGMNRPVNVIYPEAAKTGVKDAKDIPVIYLLHGMSGNENAWLNRSGIDRLVRKTNVALVMPSTDLGWYSNTKYGMNYFDAIAQELPRVIHNFFPSLSTKREKNFIVGLSMGGYGAFKLALLTDKFSCAASLSGALSFDFQEDLIFEENENYWSGIFGSKTEFDLSETNNLQNLARNSKERPKLYAWCGAQDFLFEVNNVVTKELKNLGYDITYEISEGIHDWYYWTQKIDRILDWLPIDYQREERKI</sequence>
<dbReference type="RefSeq" id="WP_183540776.1">
    <property type="nucleotide sequence ID" value="NZ_JACHHV010000031.1"/>
</dbReference>
<accession>A0A841CAI8</accession>
<dbReference type="SUPFAM" id="SSF53474">
    <property type="entry name" value="alpha/beta-Hydrolases"/>
    <property type="match status" value="1"/>
</dbReference>